<gene>
    <name evidence="1" type="primary">GYP1</name>
    <name evidence="1" type="ORF">EV182_001436</name>
</gene>
<dbReference type="EMBL" id="JAMZIH010000207">
    <property type="protein sequence ID" value="KAJ1679733.1"/>
    <property type="molecule type" value="Genomic_DNA"/>
</dbReference>
<reference evidence="1" key="1">
    <citation type="submission" date="2022-06" db="EMBL/GenBank/DDBJ databases">
        <title>Phylogenomic reconstructions and comparative analyses of Kickxellomycotina fungi.</title>
        <authorList>
            <person name="Reynolds N.K."/>
            <person name="Stajich J.E."/>
            <person name="Barry K."/>
            <person name="Grigoriev I.V."/>
            <person name="Crous P."/>
            <person name="Smith M.E."/>
        </authorList>
    </citation>
    <scope>NUCLEOTIDE SEQUENCE</scope>
    <source>
        <strain evidence="1">RSA 2271</strain>
    </source>
</reference>
<sequence length="363" mass="41742">MPSSLSEQDLPTDQQADDGQRESSQELNCSPSESSGKAFPTTTRLDKFLRVLGSTNVDLDELRKLSWNGIPHMCRPMAWQLLMAGGYLPCNANRRDQTLLRKRKEYSDWARRTFSKGESALDSALWHQISIDVPRTVPVSKLFRHEPIQKARPFHSRQCVAGYVQGINDLVTPFYMVFLSSYLEGDPEKCNPDGLSQSIINDVEADSFWCLTKLLDGIQDNYTHAQPGIQRQLVKLKDLVSRINEKLTRHLESQGLEFIQFAFRWINCLLVREFSLANTIRMWDTYLAEPSGYSEFHIYVCAAFLLRWADTLLKMDFQDLILFLQSPPTSDWTHKDIELVLSEAYMLKCLYHSAPKHLDAPTR</sequence>
<evidence type="ECO:0000313" key="1">
    <source>
        <dbReference type="EMBL" id="KAJ1679733.1"/>
    </source>
</evidence>
<accession>A0ACC1HX96</accession>
<comment type="caution">
    <text evidence="1">The sequence shown here is derived from an EMBL/GenBank/DDBJ whole genome shotgun (WGS) entry which is preliminary data.</text>
</comment>
<protein>
    <submittedName>
        <fullName evidence="1">GTPase-activating protein</fullName>
    </submittedName>
</protein>
<proteinExistence type="predicted"/>
<evidence type="ECO:0000313" key="2">
    <source>
        <dbReference type="Proteomes" id="UP001145114"/>
    </source>
</evidence>
<dbReference type="Proteomes" id="UP001145114">
    <property type="component" value="Unassembled WGS sequence"/>
</dbReference>
<organism evidence="1 2">
    <name type="scientific">Spiromyces aspiralis</name>
    <dbReference type="NCBI Taxonomy" id="68401"/>
    <lineage>
        <taxon>Eukaryota</taxon>
        <taxon>Fungi</taxon>
        <taxon>Fungi incertae sedis</taxon>
        <taxon>Zoopagomycota</taxon>
        <taxon>Kickxellomycotina</taxon>
        <taxon>Kickxellomycetes</taxon>
        <taxon>Kickxellales</taxon>
        <taxon>Kickxellaceae</taxon>
        <taxon>Spiromyces</taxon>
    </lineage>
</organism>
<name>A0ACC1HX96_9FUNG</name>
<keyword evidence="2" id="KW-1185">Reference proteome</keyword>